<comment type="subcellular location">
    <subcellularLocation>
        <location evidence="4">Cytoplasm</location>
    </subcellularLocation>
</comment>
<comment type="function">
    <text evidence="4">Acts as an anti-CsrA protein, binds CsrA and prevents it from repressing translation of its target genes, one of which is flagellin. Binds to flagellin and participates in the assembly of the flagellum.</text>
</comment>
<dbReference type="SUPFAM" id="SSF141457">
    <property type="entry name" value="BH3618-like"/>
    <property type="match status" value="1"/>
</dbReference>
<proteinExistence type="inferred from homology"/>
<dbReference type="KEGG" id="ppsr:I6J18_16100"/>
<evidence type="ECO:0000256" key="3">
    <source>
        <dbReference type="ARBA" id="ARBA00022845"/>
    </source>
</evidence>
<protein>
    <recommendedName>
        <fullName evidence="4">Flagellar assembly factor FliW</fullName>
    </recommendedName>
</protein>
<keyword evidence="6" id="KW-1185">Reference proteome</keyword>
<keyword evidence="5" id="KW-0966">Cell projection</keyword>
<sequence>MNIQTKFHGDTEISNEVIYTFENGMPGFLDETQFVILPLEDTSLLVLQSVTTLEVAFIITSPFEVFPDYNVKLTDEVLTSLQIEAEEEVLVYTILTVREPFAKTTANLQAPIVINNKKRIAKQYITNDTSFSMRQPLIPNQEAK</sequence>
<dbReference type="GO" id="GO:0005737">
    <property type="term" value="C:cytoplasm"/>
    <property type="evidence" value="ECO:0007669"/>
    <property type="project" value="UniProtKB-SubCell"/>
</dbReference>
<dbReference type="InterPro" id="IPR024046">
    <property type="entry name" value="Flagellar_assmbl_FliW_dom_sf"/>
</dbReference>
<name>A0A974RZ80_PERPY</name>
<keyword evidence="5" id="KW-0969">Cilium</keyword>
<evidence type="ECO:0000256" key="2">
    <source>
        <dbReference type="ARBA" id="ARBA00022795"/>
    </source>
</evidence>
<evidence type="ECO:0000256" key="1">
    <source>
        <dbReference type="ARBA" id="ARBA00022490"/>
    </source>
</evidence>
<gene>
    <name evidence="4" type="primary">fliW</name>
    <name evidence="5" type="ORF">I6J18_16100</name>
</gene>
<dbReference type="PANTHER" id="PTHR39190:SF1">
    <property type="entry name" value="FLAGELLAR ASSEMBLY FACTOR FLIW"/>
    <property type="match status" value="1"/>
</dbReference>
<comment type="similarity">
    <text evidence="4">Belongs to the FliW family.</text>
</comment>
<dbReference type="GO" id="GO:0006417">
    <property type="term" value="P:regulation of translation"/>
    <property type="evidence" value="ECO:0007669"/>
    <property type="project" value="UniProtKB-KW"/>
</dbReference>
<dbReference type="RefSeq" id="WP_040374526.1">
    <property type="nucleotide sequence ID" value="NZ_CP068053.1"/>
</dbReference>
<keyword evidence="3 4" id="KW-0810">Translation regulation</keyword>
<evidence type="ECO:0000256" key="4">
    <source>
        <dbReference type="HAMAP-Rule" id="MF_01185"/>
    </source>
</evidence>
<keyword evidence="5" id="KW-0282">Flagellum</keyword>
<accession>A0A974RZ80</accession>
<dbReference type="AlphaFoldDB" id="A0A974RZ80"/>
<comment type="subunit">
    <text evidence="4">Interacts with translational regulator CsrA and flagellin(s).</text>
</comment>
<dbReference type="Pfam" id="PF02623">
    <property type="entry name" value="FliW"/>
    <property type="match status" value="1"/>
</dbReference>
<organism evidence="5 6">
    <name type="scientific">Peribacillus psychrosaccharolyticus</name>
    <name type="common">Bacillus psychrosaccharolyticus</name>
    <dbReference type="NCBI Taxonomy" id="1407"/>
    <lineage>
        <taxon>Bacteria</taxon>
        <taxon>Bacillati</taxon>
        <taxon>Bacillota</taxon>
        <taxon>Bacilli</taxon>
        <taxon>Bacillales</taxon>
        <taxon>Bacillaceae</taxon>
        <taxon>Peribacillus</taxon>
    </lineage>
</organism>
<reference evidence="5 6" key="1">
    <citation type="submission" date="2021-01" db="EMBL/GenBank/DDBJ databases">
        <title>FDA dAtabase for Regulatory Grade micrObial Sequences (FDA-ARGOS): Supporting development and validation of Infectious Disease Dx tests.</title>
        <authorList>
            <person name="Nelson B."/>
            <person name="Plummer A."/>
            <person name="Tallon L."/>
            <person name="Sadzewicz L."/>
            <person name="Zhao X."/>
            <person name="Boylan J."/>
            <person name="Ott S."/>
            <person name="Bowen H."/>
            <person name="Vavikolanu K."/>
            <person name="Mehta A."/>
            <person name="Aluvathingal J."/>
            <person name="Nadendla S."/>
            <person name="Myers T."/>
            <person name="Yan Y."/>
            <person name="Sichtig H."/>
        </authorList>
    </citation>
    <scope>NUCLEOTIDE SEQUENCE [LARGE SCALE GENOMIC DNA]</scope>
    <source>
        <strain evidence="5 6">FDAARGOS_1161</strain>
    </source>
</reference>
<keyword evidence="4" id="KW-0143">Chaperone</keyword>
<keyword evidence="2 4" id="KW-1005">Bacterial flagellum biogenesis</keyword>
<dbReference type="Gene3D" id="2.30.290.10">
    <property type="entry name" value="BH3618-like"/>
    <property type="match status" value="1"/>
</dbReference>
<dbReference type="GO" id="GO:0044780">
    <property type="term" value="P:bacterial-type flagellum assembly"/>
    <property type="evidence" value="ECO:0007669"/>
    <property type="project" value="UniProtKB-UniRule"/>
</dbReference>
<dbReference type="Proteomes" id="UP000595254">
    <property type="component" value="Chromosome"/>
</dbReference>
<dbReference type="PANTHER" id="PTHR39190">
    <property type="entry name" value="FLAGELLAR ASSEMBLY FACTOR FLIW"/>
    <property type="match status" value="1"/>
</dbReference>
<evidence type="ECO:0000313" key="5">
    <source>
        <dbReference type="EMBL" id="QQS99155.1"/>
    </source>
</evidence>
<dbReference type="InterPro" id="IPR003775">
    <property type="entry name" value="Flagellar_assembly_factor_FliW"/>
</dbReference>
<keyword evidence="1 4" id="KW-0963">Cytoplasm</keyword>
<evidence type="ECO:0000313" key="6">
    <source>
        <dbReference type="Proteomes" id="UP000595254"/>
    </source>
</evidence>
<dbReference type="HAMAP" id="MF_01185">
    <property type="entry name" value="FliW"/>
    <property type="match status" value="1"/>
</dbReference>
<dbReference type="NCBIfam" id="NF009793">
    <property type="entry name" value="PRK13285.1-1"/>
    <property type="match status" value="1"/>
</dbReference>
<dbReference type="EMBL" id="CP068053">
    <property type="protein sequence ID" value="QQS99155.1"/>
    <property type="molecule type" value="Genomic_DNA"/>
</dbReference>